<gene>
    <name evidence="1" type="ORF">DX130_07895</name>
</gene>
<evidence type="ECO:0008006" key="3">
    <source>
        <dbReference type="Google" id="ProtNLM"/>
    </source>
</evidence>
<evidence type="ECO:0000313" key="1">
    <source>
        <dbReference type="EMBL" id="REK76926.1"/>
    </source>
</evidence>
<sequence length="123" mass="13986">MGNMHRILWFDEQVRFGKYPNSGHLSENFEISVRQACRDIEYLTNTLSAPLVYNPKKRGYQYEDKTYVLPALILTASDIQMIQAIISHLEQTAALFGATAFSEKAVGLLQNIISHSSYEGERD</sequence>
<keyword evidence="2" id="KW-1185">Reference proteome</keyword>
<dbReference type="Proteomes" id="UP000261905">
    <property type="component" value="Unassembled WGS sequence"/>
</dbReference>
<protein>
    <recommendedName>
        <fullName evidence="3">HTH domain-containing protein</fullName>
    </recommendedName>
</protein>
<reference evidence="1 2" key="1">
    <citation type="submission" date="2018-08" db="EMBL/GenBank/DDBJ databases">
        <title>Paenibacillus sp. M4BSY-1, whole genome shotgun sequence.</title>
        <authorList>
            <person name="Tuo L."/>
        </authorList>
    </citation>
    <scope>NUCLEOTIDE SEQUENCE [LARGE SCALE GENOMIC DNA]</scope>
    <source>
        <strain evidence="1 2">M4BSY-1</strain>
    </source>
</reference>
<dbReference type="EMBL" id="QUBQ01000001">
    <property type="protein sequence ID" value="REK76926.1"/>
    <property type="molecule type" value="Genomic_DNA"/>
</dbReference>
<name>A0A371PL55_9BACL</name>
<organism evidence="1 2">
    <name type="scientific">Paenibacillus paeoniae</name>
    <dbReference type="NCBI Taxonomy" id="2292705"/>
    <lineage>
        <taxon>Bacteria</taxon>
        <taxon>Bacillati</taxon>
        <taxon>Bacillota</taxon>
        <taxon>Bacilli</taxon>
        <taxon>Bacillales</taxon>
        <taxon>Paenibacillaceae</taxon>
        <taxon>Paenibacillus</taxon>
    </lineage>
</organism>
<dbReference type="AlphaFoldDB" id="A0A371PL55"/>
<evidence type="ECO:0000313" key="2">
    <source>
        <dbReference type="Proteomes" id="UP000261905"/>
    </source>
</evidence>
<proteinExistence type="predicted"/>
<accession>A0A371PL55</accession>
<comment type="caution">
    <text evidence="1">The sequence shown here is derived from an EMBL/GenBank/DDBJ whole genome shotgun (WGS) entry which is preliminary data.</text>
</comment>